<feature type="domain" description="HTH LytTR-type" evidence="3">
    <location>
        <begin position="181"/>
        <end position="268"/>
    </location>
</feature>
<dbReference type="STRING" id="1183432.AGR3A_Cc160056"/>
<keyword evidence="2" id="KW-0472">Membrane</keyword>
<protein>
    <recommendedName>
        <fullName evidence="3">HTH LytTR-type domain-containing protein</fullName>
    </recommendedName>
</protein>
<accession>A0A1S7NS27</accession>
<dbReference type="SMART" id="SM00850">
    <property type="entry name" value="LytTR"/>
    <property type="match status" value="1"/>
</dbReference>
<feature type="transmembrane region" description="Helical" evidence="2">
    <location>
        <begin position="88"/>
        <end position="111"/>
    </location>
</feature>
<dbReference type="InterPro" id="IPR007492">
    <property type="entry name" value="LytTR_DNA-bd_dom"/>
</dbReference>
<sequence>MNGNVVQSTLRQLQAKGRSRSLWSTFVAIAVLFIVTGPYGTGQKMAFWPRAAYWTLLLGSGWIITTGFSAFANAALVRTLTSPLARMMAGAIAAALPIGATITLANHAFFAQPVDIASIGEDAQAALPLCLIFCFLGYLTAGPANTTDPTEETGAETTPPPSVKERPAILDRLEPERRGPLLRLSVQDHYTEVVTTRGCQLVLLRFADAMKEIGDTKGLQVHRSHWIADADVVSLRKQAGRLHLMTRDGTEIPVSRSHNAAVQARFAAHAPAG</sequence>
<dbReference type="RefSeq" id="WP_046798000.1">
    <property type="nucleotide sequence ID" value="NZ_LT009723.1"/>
</dbReference>
<evidence type="ECO:0000313" key="5">
    <source>
        <dbReference type="Proteomes" id="UP000191988"/>
    </source>
</evidence>
<reference evidence="5" key="1">
    <citation type="submission" date="2016-01" db="EMBL/GenBank/DDBJ databases">
        <authorList>
            <person name="Regsiter A."/>
            <person name="william w."/>
        </authorList>
    </citation>
    <scope>NUCLEOTIDE SEQUENCE [LARGE SCALE GENOMIC DNA]</scope>
    <source>
        <strain evidence="5">CFBP 6623</strain>
    </source>
</reference>
<evidence type="ECO:0000259" key="3">
    <source>
        <dbReference type="PROSITE" id="PS50930"/>
    </source>
</evidence>
<dbReference type="GO" id="GO:0003677">
    <property type="term" value="F:DNA binding"/>
    <property type="evidence" value="ECO:0007669"/>
    <property type="project" value="InterPro"/>
</dbReference>
<organism evidence="4 5">
    <name type="scientific">Agrobacterium tomkonis CFBP 6623</name>
    <dbReference type="NCBI Taxonomy" id="1183432"/>
    <lineage>
        <taxon>Bacteria</taxon>
        <taxon>Pseudomonadati</taxon>
        <taxon>Pseudomonadota</taxon>
        <taxon>Alphaproteobacteria</taxon>
        <taxon>Hyphomicrobiales</taxon>
        <taxon>Rhizobiaceae</taxon>
        <taxon>Rhizobium/Agrobacterium group</taxon>
        <taxon>Agrobacterium</taxon>
        <taxon>Agrobacterium tumefaciens complex</taxon>
    </lineage>
</organism>
<evidence type="ECO:0000256" key="1">
    <source>
        <dbReference type="SAM" id="MobiDB-lite"/>
    </source>
</evidence>
<feature type="transmembrane region" description="Helical" evidence="2">
    <location>
        <begin position="21"/>
        <end position="39"/>
    </location>
</feature>
<keyword evidence="2" id="KW-1133">Transmembrane helix</keyword>
<proteinExistence type="predicted"/>
<dbReference type="Proteomes" id="UP000191988">
    <property type="component" value="Unassembled WGS sequence"/>
</dbReference>
<name>A0A1S7NS27_9HYPH</name>
<feature type="transmembrane region" description="Helical" evidence="2">
    <location>
        <begin position="123"/>
        <end position="141"/>
    </location>
</feature>
<keyword evidence="2" id="KW-0812">Transmembrane</keyword>
<gene>
    <name evidence="4" type="ORF">AGR3A_Cc160056</name>
</gene>
<dbReference type="AlphaFoldDB" id="A0A1S7NS27"/>
<dbReference type="EMBL" id="FBWK01000008">
    <property type="protein sequence ID" value="CUX10871.1"/>
    <property type="molecule type" value="Genomic_DNA"/>
</dbReference>
<evidence type="ECO:0000256" key="2">
    <source>
        <dbReference type="SAM" id="Phobius"/>
    </source>
</evidence>
<evidence type="ECO:0000313" key="4">
    <source>
        <dbReference type="EMBL" id="CUX10871.1"/>
    </source>
</evidence>
<dbReference type="PROSITE" id="PS50930">
    <property type="entry name" value="HTH_LYTTR"/>
    <property type="match status" value="1"/>
</dbReference>
<dbReference type="Pfam" id="PF04397">
    <property type="entry name" value="LytTR"/>
    <property type="match status" value="1"/>
</dbReference>
<feature type="transmembrane region" description="Helical" evidence="2">
    <location>
        <begin position="51"/>
        <end position="76"/>
    </location>
</feature>
<dbReference type="Gene3D" id="2.40.50.1020">
    <property type="entry name" value="LytTr DNA-binding domain"/>
    <property type="match status" value="1"/>
</dbReference>
<feature type="region of interest" description="Disordered" evidence="1">
    <location>
        <begin position="146"/>
        <end position="165"/>
    </location>
</feature>
<keyword evidence="5" id="KW-1185">Reference proteome</keyword>